<proteinExistence type="predicted"/>
<dbReference type="Proteomes" id="UP000177845">
    <property type="component" value="Unassembled WGS sequence"/>
</dbReference>
<protein>
    <submittedName>
        <fullName evidence="1">Uncharacterized protein</fullName>
    </submittedName>
</protein>
<name>A0A1F4XFQ7_UNCKA</name>
<accession>A0A1F4XFQ7</accession>
<dbReference type="AlphaFoldDB" id="A0A1F4XFQ7"/>
<sequence>MYLKVRRMQDGFNLLSSEYLMNTDFDEWTGRFKDILDVNIYKSERFNNTRYVAFVKFSTKNWVGGEAEMHYYEGTWLTVLEDGVYKMLEADILEVGSPGWEWFYE</sequence>
<organism evidence="1 2">
    <name type="scientific">candidate division WWE3 bacterium RIFOXYD1_FULL_43_17</name>
    <dbReference type="NCBI Taxonomy" id="1802652"/>
    <lineage>
        <taxon>Bacteria</taxon>
        <taxon>Katanobacteria</taxon>
    </lineage>
</organism>
<evidence type="ECO:0000313" key="1">
    <source>
        <dbReference type="EMBL" id="OGC80509.1"/>
    </source>
</evidence>
<gene>
    <name evidence="1" type="ORF">A3K01_01585</name>
</gene>
<evidence type="ECO:0000313" key="2">
    <source>
        <dbReference type="Proteomes" id="UP000177845"/>
    </source>
</evidence>
<comment type="caution">
    <text evidence="1">The sequence shown here is derived from an EMBL/GenBank/DDBJ whole genome shotgun (WGS) entry which is preliminary data.</text>
</comment>
<dbReference type="EMBL" id="MEWJ01000012">
    <property type="protein sequence ID" value="OGC80509.1"/>
    <property type="molecule type" value="Genomic_DNA"/>
</dbReference>
<reference evidence="1 2" key="1">
    <citation type="journal article" date="2016" name="Nat. Commun.">
        <title>Thousands of microbial genomes shed light on interconnected biogeochemical processes in an aquifer system.</title>
        <authorList>
            <person name="Anantharaman K."/>
            <person name="Brown C.T."/>
            <person name="Hug L.A."/>
            <person name="Sharon I."/>
            <person name="Castelle C.J."/>
            <person name="Probst A.J."/>
            <person name="Thomas B.C."/>
            <person name="Singh A."/>
            <person name="Wilkins M.J."/>
            <person name="Karaoz U."/>
            <person name="Brodie E.L."/>
            <person name="Williams K.H."/>
            <person name="Hubbard S.S."/>
            <person name="Banfield J.F."/>
        </authorList>
    </citation>
    <scope>NUCLEOTIDE SEQUENCE [LARGE SCALE GENOMIC DNA]</scope>
</reference>